<dbReference type="PANTHER" id="PTHR44169">
    <property type="entry name" value="NADPH-DEPENDENT 1-ACYLDIHYDROXYACETONE PHOSPHATE REDUCTASE"/>
    <property type="match status" value="1"/>
</dbReference>
<sequence>MPDSKPRKIVLITGCSAGGAGSALAETFHARGLHVFATARDVSKMAHLEEKEHMTLLQLDIEDPDSIAAAVKAVREYTGGTLDYLVNNAGMSWVRPALDTDLAQARRIFEVNYWGVVSVTHAFAPLVIEAKGTIVNVSSLAGVMLAPWLAFYGSSKAAVKAYSEILRLEMAPLGVKVITVMSGVVRTNVFVNNPEPEIPEDSFWKAAQKEVTDNGTGTAQKPFSVSPEEFAKSVADSVLGGSNGQIWKGGMAAVGWAVSSFLPGWMLDRVFSAGMGLDKVHRQIGKKPTAVPEMTI</sequence>
<dbReference type="PRINTS" id="PR00080">
    <property type="entry name" value="SDRFAMILY"/>
</dbReference>
<dbReference type="InterPro" id="IPR036291">
    <property type="entry name" value="NAD(P)-bd_dom_sf"/>
</dbReference>
<gene>
    <name evidence="5" type="ORF">HK57_00573</name>
</gene>
<dbReference type="AlphaFoldDB" id="A0A0C1BVV3"/>
<dbReference type="GO" id="GO:0019433">
    <property type="term" value="P:triglyceride catabolic process"/>
    <property type="evidence" value="ECO:0007669"/>
    <property type="project" value="TreeGrafter"/>
</dbReference>
<name>A0A0C1BVV3_ASPUT</name>
<keyword evidence="6" id="KW-1185">Reference proteome</keyword>
<dbReference type="PROSITE" id="PS00061">
    <property type="entry name" value="ADH_SHORT"/>
    <property type="match status" value="1"/>
</dbReference>
<evidence type="ECO:0000256" key="3">
    <source>
        <dbReference type="ARBA" id="ARBA00023002"/>
    </source>
</evidence>
<evidence type="ECO:0000256" key="1">
    <source>
        <dbReference type="ARBA" id="ARBA00006484"/>
    </source>
</evidence>
<evidence type="ECO:0000313" key="5">
    <source>
        <dbReference type="EMBL" id="KIA75641.1"/>
    </source>
</evidence>
<dbReference type="Pfam" id="PF00106">
    <property type="entry name" value="adh_short"/>
    <property type="match status" value="1"/>
</dbReference>
<dbReference type="GO" id="GO:0004806">
    <property type="term" value="F:triacylglycerol lipase activity"/>
    <property type="evidence" value="ECO:0007669"/>
    <property type="project" value="TreeGrafter"/>
</dbReference>
<keyword evidence="3" id="KW-0560">Oxidoreductase</keyword>
<keyword evidence="2" id="KW-0521">NADP</keyword>
<dbReference type="SUPFAM" id="SSF51735">
    <property type="entry name" value="NAD(P)-binding Rossmann-fold domains"/>
    <property type="match status" value="1"/>
</dbReference>
<dbReference type="InterPro" id="IPR020904">
    <property type="entry name" value="Sc_DH/Rdtase_CS"/>
</dbReference>
<dbReference type="GO" id="GO:0005783">
    <property type="term" value="C:endoplasmic reticulum"/>
    <property type="evidence" value="ECO:0007669"/>
    <property type="project" value="TreeGrafter"/>
</dbReference>
<evidence type="ECO:0000313" key="6">
    <source>
        <dbReference type="Proteomes" id="UP000053475"/>
    </source>
</evidence>
<evidence type="ECO:0000256" key="4">
    <source>
        <dbReference type="RuleBase" id="RU000363"/>
    </source>
</evidence>
<dbReference type="Proteomes" id="UP000053475">
    <property type="component" value="Unassembled WGS sequence"/>
</dbReference>
<dbReference type="InterPro" id="IPR002347">
    <property type="entry name" value="SDR_fam"/>
</dbReference>
<organism evidence="5 6">
    <name type="scientific">Aspergillus ustus</name>
    <dbReference type="NCBI Taxonomy" id="40382"/>
    <lineage>
        <taxon>Eukaryota</taxon>
        <taxon>Fungi</taxon>
        <taxon>Dikarya</taxon>
        <taxon>Ascomycota</taxon>
        <taxon>Pezizomycotina</taxon>
        <taxon>Eurotiomycetes</taxon>
        <taxon>Eurotiomycetidae</taxon>
        <taxon>Eurotiales</taxon>
        <taxon>Aspergillaceae</taxon>
        <taxon>Aspergillus</taxon>
        <taxon>Aspergillus subgen. Nidulantes</taxon>
    </lineage>
</organism>
<dbReference type="Gene3D" id="3.40.50.720">
    <property type="entry name" value="NAD(P)-binding Rossmann-like Domain"/>
    <property type="match status" value="1"/>
</dbReference>
<dbReference type="GO" id="GO:0044550">
    <property type="term" value="P:secondary metabolite biosynthetic process"/>
    <property type="evidence" value="ECO:0007669"/>
    <property type="project" value="UniProtKB-ARBA"/>
</dbReference>
<comment type="similarity">
    <text evidence="1 4">Belongs to the short-chain dehydrogenases/reductases (SDR) family.</text>
</comment>
<proteinExistence type="inferred from homology"/>
<dbReference type="PANTHER" id="PTHR44169:SF6">
    <property type="entry name" value="NADPH-DEPENDENT 1-ACYLDIHYDROXYACETONE PHOSPHATE REDUCTASE"/>
    <property type="match status" value="1"/>
</dbReference>
<dbReference type="CDD" id="cd05374">
    <property type="entry name" value="17beta-HSD-like_SDR_c"/>
    <property type="match status" value="1"/>
</dbReference>
<dbReference type="GO" id="GO:0006654">
    <property type="term" value="P:phosphatidic acid biosynthetic process"/>
    <property type="evidence" value="ECO:0007669"/>
    <property type="project" value="TreeGrafter"/>
</dbReference>
<protein>
    <submittedName>
        <fullName evidence="5">Oxidoreductase</fullName>
    </submittedName>
</protein>
<dbReference type="EMBL" id="JOMC01000065">
    <property type="protein sequence ID" value="KIA75641.1"/>
    <property type="molecule type" value="Genomic_DNA"/>
</dbReference>
<dbReference type="PRINTS" id="PR00081">
    <property type="entry name" value="GDHRDH"/>
</dbReference>
<dbReference type="GO" id="GO:0000140">
    <property type="term" value="F:acylglycerone-phosphate reductase (NADP+) activity"/>
    <property type="evidence" value="ECO:0007669"/>
    <property type="project" value="TreeGrafter"/>
</dbReference>
<comment type="caution">
    <text evidence="5">The sequence shown here is derived from an EMBL/GenBank/DDBJ whole genome shotgun (WGS) entry which is preliminary data.</text>
</comment>
<evidence type="ECO:0000256" key="2">
    <source>
        <dbReference type="ARBA" id="ARBA00022857"/>
    </source>
</evidence>
<reference evidence="5 6" key="1">
    <citation type="submission" date="2014-11" db="EMBL/GenBank/DDBJ databases">
        <title>Genomics derived discovery of secondary metabolites biosynthetic gene clusters in Aspergillus ustus.</title>
        <authorList>
            <person name="Pi B."/>
            <person name="Dai F."/>
            <person name="Song X."/>
            <person name="Zhu C."/>
            <person name="Li H."/>
            <person name="Yu D."/>
        </authorList>
    </citation>
    <scope>NUCLEOTIDE SEQUENCE [LARGE SCALE GENOMIC DNA]</scope>
    <source>
        <strain evidence="5 6">3.3904</strain>
    </source>
</reference>
<dbReference type="GO" id="GO:0005811">
    <property type="term" value="C:lipid droplet"/>
    <property type="evidence" value="ECO:0007669"/>
    <property type="project" value="TreeGrafter"/>
</dbReference>
<accession>A0A0C1BVV3</accession>